<keyword evidence="2" id="KW-1185">Reference proteome</keyword>
<sequence>MAFLVVNGKMVSAQCEHELVLASGTIALLTFGGRRAGLSLISLNDMTGTYRRCKHKDEVALELVLYRSGRTILLAGLAVVCVAKPGYSCLLT</sequence>
<evidence type="ECO:0000313" key="2">
    <source>
        <dbReference type="Proteomes" id="UP000238375"/>
    </source>
</evidence>
<organism evidence="1 2">
    <name type="scientific">Spirosoma oryzae</name>
    <dbReference type="NCBI Taxonomy" id="1469603"/>
    <lineage>
        <taxon>Bacteria</taxon>
        <taxon>Pseudomonadati</taxon>
        <taxon>Bacteroidota</taxon>
        <taxon>Cytophagia</taxon>
        <taxon>Cytophagales</taxon>
        <taxon>Cytophagaceae</taxon>
        <taxon>Spirosoma</taxon>
    </lineage>
</organism>
<accession>A0A2T0RQT6</accession>
<name>A0A2T0RQT6_9BACT</name>
<protein>
    <submittedName>
        <fullName evidence="1">Uncharacterized protein</fullName>
    </submittedName>
</protein>
<gene>
    <name evidence="1" type="ORF">CLV58_1418</name>
</gene>
<reference evidence="1 2" key="1">
    <citation type="submission" date="2018-03" db="EMBL/GenBank/DDBJ databases">
        <title>Genomic Encyclopedia of Archaeal and Bacterial Type Strains, Phase II (KMG-II): from individual species to whole genera.</title>
        <authorList>
            <person name="Goeker M."/>
        </authorList>
    </citation>
    <scope>NUCLEOTIDE SEQUENCE [LARGE SCALE GENOMIC DNA]</scope>
    <source>
        <strain evidence="1 2">DSM 28354</strain>
    </source>
</reference>
<dbReference type="EMBL" id="PVTE01000041">
    <property type="protein sequence ID" value="PRY23487.1"/>
    <property type="molecule type" value="Genomic_DNA"/>
</dbReference>
<dbReference type="AlphaFoldDB" id="A0A2T0RQT6"/>
<evidence type="ECO:0000313" key="1">
    <source>
        <dbReference type="EMBL" id="PRY23487.1"/>
    </source>
</evidence>
<dbReference type="Proteomes" id="UP000238375">
    <property type="component" value="Unassembled WGS sequence"/>
</dbReference>
<comment type="caution">
    <text evidence="1">The sequence shown here is derived from an EMBL/GenBank/DDBJ whole genome shotgun (WGS) entry which is preliminary data.</text>
</comment>
<proteinExistence type="predicted"/>